<dbReference type="GO" id="GO:0003677">
    <property type="term" value="F:DNA binding"/>
    <property type="evidence" value="ECO:0007669"/>
    <property type="project" value="UniProtKB-KW"/>
</dbReference>
<feature type="site" description="Interaction with DNA" evidence="8">
    <location>
        <position position="36"/>
    </location>
</feature>
<dbReference type="PANTHER" id="PTHR42785:SF1">
    <property type="entry name" value="DNA TOPOISOMERASE"/>
    <property type="match status" value="1"/>
</dbReference>
<dbReference type="Gene3D" id="1.10.460.10">
    <property type="entry name" value="Topoisomerase I, domain 2"/>
    <property type="match status" value="1"/>
</dbReference>
<protein>
    <recommendedName>
        <fullName evidence="8">DNA topoisomerase 1</fullName>
        <ecNumber evidence="8">5.6.2.1</ecNumber>
    </recommendedName>
    <alternativeName>
        <fullName evidence="8">DNA topoisomerase I</fullName>
    </alternativeName>
</protein>
<feature type="region of interest" description="Disordered" evidence="9">
    <location>
        <begin position="707"/>
        <end position="728"/>
    </location>
</feature>
<dbReference type="PROSITE" id="PS50880">
    <property type="entry name" value="TOPRIM"/>
    <property type="match status" value="1"/>
</dbReference>
<evidence type="ECO:0000256" key="4">
    <source>
        <dbReference type="ARBA" id="ARBA00022842"/>
    </source>
</evidence>
<evidence type="ECO:0000259" key="11">
    <source>
        <dbReference type="PROSITE" id="PS52039"/>
    </source>
</evidence>
<dbReference type="InterPro" id="IPR023406">
    <property type="entry name" value="Topo_IA_AS"/>
</dbReference>
<dbReference type="KEGG" id="halt:IM660_03465"/>
<feature type="active site" description="O-(5'-phospho-DNA)-tyrosine intermediate" evidence="8">
    <location>
        <position position="326"/>
    </location>
</feature>
<dbReference type="PRINTS" id="PR00417">
    <property type="entry name" value="PRTPISMRASEI"/>
</dbReference>
<feature type="domain" description="Toprim" evidence="10">
    <location>
        <begin position="6"/>
        <end position="129"/>
    </location>
</feature>
<feature type="site" description="Interaction with DNA" evidence="8">
    <location>
        <position position="328"/>
    </location>
</feature>
<proteinExistence type="inferred from homology"/>
<dbReference type="InterPro" id="IPR005733">
    <property type="entry name" value="TopoI_bac-type"/>
</dbReference>
<feature type="compositionally biased region" description="Basic residues" evidence="9">
    <location>
        <begin position="873"/>
        <end position="900"/>
    </location>
</feature>
<dbReference type="SMART" id="SM00436">
    <property type="entry name" value="TOP1Bc"/>
    <property type="match status" value="1"/>
</dbReference>
<comment type="function">
    <text evidence="8">Releases the supercoiling and torsional tension of DNA, which is introduced during the DNA replication and transcription, by transiently cleaving and rejoining one strand of the DNA duplex. Introduces a single-strand break via transesterification at a target site in duplex DNA. The scissile phosphodiester is attacked by the catalytic tyrosine of the enzyme, resulting in the formation of a DNA-(5'-phosphotyrosyl)-enzyme intermediate and the expulsion of a 3'-OH DNA strand. The free DNA strand then undergoes passage around the unbroken strand, thus removing DNA supercoils. Finally, in the religation step, the DNA 3'-OH attacks the covalent intermediate to expel the active-site tyrosine and restore the DNA phosphodiester backbone.</text>
</comment>
<feature type="site" description="Interaction with DNA" evidence="8">
    <location>
        <position position="158"/>
    </location>
</feature>
<reference evidence="12 13" key="1">
    <citation type="submission" date="2020-10" db="EMBL/GenBank/DDBJ databases">
        <title>Haloactinobacterium sp. RN3S43, a bacterium isolated from saline soil.</title>
        <authorList>
            <person name="Sun J.-Q."/>
        </authorList>
    </citation>
    <scope>NUCLEOTIDE SEQUENCE [LARGE SCALE GENOMIC DNA]</scope>
    <source>
        <strain evidence="12 13">RN3S43</strain>
    </source>
</reference>
<evidence type="ECO:0000256" key="6">
    <source>
        <dbReference type="ARBA" id="ARBA00023125"/>
    </source>
</evidence>
<dbReference type="InterPro" id="IPR013826">
    <property type="entry name" value="Topo_IA_cen_sub3"/>
</dbReference>
<evidence type="ECO:0000256" key="3">
    <source>
        <dbReference type="ARBA" id="ARBA00022723"/>
    </source>
</evidence>
<feature type="region of interest" description="Interaction with DNA" evidence="8">
    <location>
        <begin position="178"/>
        <end position="183"/>
    </location>
</feature>
<dbReference type="SMART" id="SM00437">
    <property type="entry name" value="TOP1Ac"/>
    <property type="match status" value="1"/>
</dbReference>
<comment type="similarity">
    <text evidence="2 8">Belongs to the type IA topoisomerase family.</text>
</comment>
<dbReference type="GO" id="GO:0046872">
    <property type="term" value="F:metal ion binding"/>
    <property type="evidence" value="ECO:0007669"/>
    <property type="project" value="UniProtKB-KW"/>
</dbReference>
<dbReference type="EC" id="5.6.2.1" evidence="8"/>
<accession>A0A7M1SV63</accession>
<dbReference type="InterPro" id="IPR034149">
    <property type="entry name" value="TOPRIM_TopoI"/>
</dbReference>
<dbReference type="Proteomes" id="UP000593758">
    <property type="component" value="Chromosome"/>
</dbReference>
<keyword evidence="3" id="KW-0479">Metal-binding</keyword>
<evidence type="ECO:0000256" key="8">
    <source>
        <dbReference type="HAMAP-Rule" id="MF_00952"/>
    </source>
</evidence>
<dbReference type="PROSITE" id="PS52039">
    <property type="entry name" value="TOPO_IA_2"/>
    <property type="match status" value="1"/>
</dbReference>
<dbReference type="InterPro" id="IPR000380">
    <property type="entry name" value="Topo_IA"/>
</dbReference>
<dbReference type="Pfam" id="PF01751">
    <property type="entry name" value="Toprim"/>
    <property type="match status" value="1"/>
</dbReference>
<evidence type="ECO:0000313" key="13">
    <source>
        <dbReference type="Proteomes" id="UP000593758"/>
    </source>
</evidence>
<feature type="region of interest" description="Disordered" evidence="9">
    <location>
        <begin position="805"/>
        <end position="837"/>
    </location>
</feature>
<dbReference type="PROSITE" id="PS00396">
    <property type="entry name" value="TOPO_IA_1"/>
    <property type="match status" value="1"/>
</dbReference>
<feature type="site" description="Interaction with DNA" evidence="8">
    <location>
        <position position="532"/>
    </location>
</feature>
<comment type="subunit">
    <text evidence="8">Monomer.</text>
</comment>
<dbReference type="SMART" id="SM00493">
    <property type="entry name" value="TOPRIM"/>
    <property type="match status" value="1"/>
</dbReference>
<sequence length="900" mass="97740">MTATARKLVIVESPAKARTIAGYLGSGFDVEASVGHIRDLAQPSELPAEMKKGPYKKFAIDVENGFDPYYVVDADKKKKVSELKKLLKDADELYLATDEDREGEAIAWHLLEVLKPKVPVKRMVFHEITREAIQRALAEPRDLDTRLVDAQETRRLLDRLYGYEVSPVLWRKVRQGLSAGRVQSVATRMVVDRERERMAFRAAEYWDVKGSFTGGRGATSGTTFGARLVAVDGAKVATGKDFRDDATLKNQKVLHLDEATATGLVSALEGADVTVSSVEEKPYTRRPAAPFTTSTLQQEASRKLRMNSRAAMRTAQTLYENGYITYMRTDSVALSGQAIDAARRQATELYGADFIPAKPRFYASKSKGAQEAHEAIRPAGDSFRTPAQVSGALSGDEFRLYELIWKRTVASQMADAKGSTASVRLQGTASDGRVAEFAASGTVITFRGFLAAYEEGRDVERYSDGENAGGKDARLPDLQTGDGVATDALVAEGHETSPPPRYTEASLVKALEERGIGRPSTYAATISVITDRGYVLRRGQALVPSWVAFSVIRLLEEHFPKLIDYDFTAEMESDLDRIAAGEADRVDWLAGFYFGRDGAEGLQNLVADLGEIDAREINSIAIADGITLRVGRYGPYLEGTPSEEGGQARRASVPDDIAPDELTAEKAEELFAASAEDGRELGVDPESGHTIIAKNGRFGPYVTEVLPEPEEPAKGKKKPAKPKPRTGSLFKDMDLATVDLAAALKLLSLPRVVGTDPESGDEITAQNGRYGPYLKKGTDSRSLTSEDQIFDITLDEALEIYSQPKRGRGATAAKPLKELGEDPSSGKPVVVKDGRFGPYVTDGTTNATLRAADSVETITADRAYELLAEKRAKGPAKKKAPARKPAAKKAPAKKAATKKS</sequence>
<dbReference type="InterPro" id="IPR003601">
    <property type="entry name" value="Topo_IA_2"/>
</dbReference>
<dbReference type="InterPro" id="IPR003602">
    <property type="entry name" value="Topo_IA_DNA-bd_dom"/>
</dbReference>
<dbReference type="Gene3D" id="2.70.20.10">
    <property type="entry name" value="Topoisomerase I, domain 3"/>
    <property type="match status" value="1"/>
</dbReference>
<dbReference type="AlphaFoldDB" id="A0A7M1SV63"/>
<dbReference type="Pfam" id="PF13368">
    <property type="entry name" value="Toprim_C_rpt"/>
    <property type="match status" value="4"/>
</dbReference>
<keyword evidence="6 8" id="KW-0238">DNA-binding</keyword>
<keyword evidence="7 8" id="KW-0413">Isomerase</keyword>
<evidence type="ECO:0000313" key="12">
    <source>
        <dbReference type="EMBL" id="QOR71371.1"/>
    </source>
</evidence>
<dbReference type="PANTHER" id="PTHR42785">
    <property type="entry name" value="DNA TOPOISOMERASE, TYPE IA, CORE"/>
    <property type="match status" value="1"/>
</dbReference>
<organism evidence="12 13">
    <name type="scientific">Ruania alkalisoli</name>
    <dbReference type="NCBI Taxonomy" id="2779775"/>
    <lineage>
        <taxon>Bacteria</taxon>
        <taxon>Bacillati</taxon>
        <taxon>Actinomycetota</taxon>
        <taxon>Actinomycetes</taxon>
        <taxon>Micrococcales</taxon>
        <taxon>Ruaniaceae</taxon>
        <taxon>Ruania</taxon>
    </lineage>
</organism>
<evidence type="ECO:0000256" key="9">
    <source>
        <dbReference type="SAM" id="MobiDB-lite"/>
    </source>
</evidence>
<feature type="compositionally biased region" description="Basic residues" evidence="9">
    <location>
        <begin position="715"/>
        <end position="724"/>
    </location>
</feature>
<dbReference type="CDD" id="cd03363">
    <property type="entry name" value="TOPRIM_TopoIA_TopoI"/>
    <property type="match status" value="1"/>
</dbReference>
<keyword evidence="13" id="KW-1185">Reference proteome</keyword>
<dbReference type="InterPro" id="IPR006171">
    <property type="entry name" value="TOPRIM_dom"/>
</dbReference>
<dbReference type="Gene3D" id="3.40.50.140">
    <property type="match status" value="1"/>
</dbReference>
<gene>
    <name evidence="8 12" type="primary">topA</name>
    <name evidence="12" type="ORF">IM660_03465</name>
</gene>
<evidence type="ECO:0000256" key="1">
    <source>
        <dbReference type="ARBA" id="ARBA00000213"/>
    </source>
</evidence>
<feature type="site" description="Interaction with DNA" evidence="8">
    <location>
        <position position="170"/>
    </location>
</feature>
<dbReference type="SUPFAM" id="SSF56712">
    <property type="entry name" value="Prokaryotic type I DNA topoisomerase"/>
    <property type="match status" value="1"/>
</dbReference>
<dbReference type="RefSeq" id="WP_193498034.1">
    <property type="nucleotide sequence ID" value="NZ_CP063169.1"/>
</dbReference>
<dbReference type="Gene3D" id="1.10.290.10">
    <property type="entry name" value="Topoisomerase I, domain 4"/>
    <property type="match status" value="1"/>
</dbReference>
<dbReference type="InterPro" id="IPR023405">
    <property type="entry name" value="Topo_IA_core_domain"/>
</dbReference>
<evidence type="ECO:0000256" key="7">
    <source>
        <dbReference type="ARBA" id="ARBA00023235"/>
    </source>
</evidence>
<evidence type="ECO:0000259" key="10">
    <source>
        <dbReference type="PROSITE" id="PS50880"/>
    </source>
</evidence>
<dbReference type="InterPro" id="IPR025589">
    <property type="entry name" value="Toprim_C_rpt"/>
</dbReference>
<keyword evidence="4" id="KW-0460">Magnesium</keyword>
<feature type="region of interest" description="Disordered" evidence="9">
    <location>
        <begin position="461"/>
        <end position="480"/>
    </location>
</feature>
<evidence type="ECO:0000256" key="5">
    <source>
        <dbReference type="ARBA" id="ARBA00023029"/>
    </source>
</evidence>
<evidence type="ECO:0000256" key="2">
    <source>
        <dbReference type="ARBA" id="ARBA00009446"/>
    </source>
</evidence>
<dbReference type="GO" id="GO:0006265">
    <property type="term" value="P:DNA topological change"/>
    <property type="evidence" value="ECO:0007669"/>
    <property type="project" value="UniProtKB-UniRule"/>
</dbReference>
<dbReference type="InterPro" id="IPR013824">
    <property type="entry name" value="Topo_IA_cen_sub1"/>
</dbReference>
<dbReference type="EMBL" id="CP063169">
    <property type="protein sequence ID" value="QOR71371.1"/>
    <property type="molecule type" value="Genomic_DNA"/>
</dbReference>
<dbReference type="HAMAP" id="MF_00952">
    <property type="entry name" value="Topoisom_1_prok"/>
    <property type="match status" value="1"/>
</dbReference>
<feature type="site" description="Interaction with DNA" evidence="8">
    <location>
        <position position="155"/>
    </location>
</feature>
<dbReference type="NCBIfam" id="TIGR01051">
    <property type="entry name" value="topA_bact"/>
    <property type="match status" value="1"/>
</dbReference>
<feature type="domain" description="Topo IA-type catalytic" evidence="11">
    <location>
        <begin position="144"/>
        <end position="600"/>
    </location>
</feature>
<dbReference type="GO" id="GO:0003917">
    <property type="term" value="F:DNA topoisomerase type I (single strand cut, ATP-independent) activity"/>
    <property type="evidence" value="ECO:0007669"/>
    <property type="project" value="UniProtKB-UniRule"/>
</dbReference>
<dbReference type="Pfam" id="PF01131">
    <property type="entry name" value="Topoisom_bac"/>
    <property type="match status" value="1"/>
</dbReference>
<dbReference type="InterPro" id="IPR013497">
    <property type="entry name" value="Topo_IA_cen"/>
</dbReference>
<dbReference type="InterPro" id="IPR013825">
    <property type="entry name" value="Topo_IA_cen_sub2"/>
</dbReference>
<dbReference type="CDD" id="cd00186">
    <property type="entry name" value="TOP1Ac"/>
    <property type="match status" value="1"/>
</dbReference>
<feature type="site" description="Interaction with DNA" evidence="8">
    <location>
        <position position="154"/>
    </location>
</feature>
<comment type="catalytic activity">
    <reaction evidence="1 8">
        <text>ATP-independent breakage of single-stranded DNA, followed by passage and rejoining.</text>
        <dbReference type="EC" id="5.6.2.1"/>
    </reaction>
</comment>
<dbReference type="InterPro" id="IPR028612">
    <property type="entry name" value="Topoisom_1_IA"/>
</dbReference>
<feature type="region of interest" description="Disordered" evidence="9">
    <location>
        <begin position="869"/>
        <end position="900"/>
    </location>
</feature>
<name>A0A7M1SV63_9MICO</name>
<keyword evidence="5 8" id="KW-0799">Topoisomerase</keyword>
<feature type="compositionally biased region" description="Basic and acidic residues" evidence="9">
    <location>
        <begin position="461"/>
        <end position="475"/>
    </location>
</feature>
<feature type="site" description="Interaction with DNA" evidence="8">
    <location>
        <position position="163"/>
    </location>
</feature>